<dbReference type="EMBL" id="JABBJJ010000111">
    <property type="protein sequence ID" value="NMO17802.1"/>
    <property type="molecule type" value="Genomic_DNA"/>
</dbReference>
<dbReference type="CDD" id="cd01335">
    <property type="entry name" value="Radical_SAM"/>
    <property type="match status" value="1"/>
</dbReference>
<accession>A0A848LJA8</accession>
<name>A0A848LJA8_9BACT</name>
<evidence type="ECO:0000256" key="5">
    <source>
        <dbReference type="ARBA" id="ARBA00023004"/>
    </source>
</evidence>
<evidence type="ECO:0000313" key="8">
    <source>
        <dbReference type="EMBL" id="NMO17802.1"/>
    </source>
</evidence>
<dbReference type="Proteomes" id="UP000518300">
    <property type="component" value="Unassembled WGS sequence"/>
</dbReference>
<keyword evidence="3" id="KW-0949">S-adenosyl-L-methionine</keyword>
<proteinExistence type="predicted"/>
<keyword evidence="9" id="KW-1185">Reference proteome</keyword>
<dbReference type="PANTHER" id="PTHR43787:SF3">
    <property type="entry name" value="ARYLSULFATASE REGULATORY PROTEIN"/>
    <property type="match status" value="1"/>
</dbReference>
<dbReference type="GO" id="GO:0003824">
    <property type="term" value="F:catalytic activity"/>
    <property type="evidence" value="ECO:0007669"/>
    <property type="project" value="InterPro"/>
</dbReference>
<evidence type="ECO:0000256" key="4">
    <source>
        <dbReference type="ARBA" id="ARBA00022723"/>
    </source>
</evidence>
<dbReference type="InterPro" id="IPR023885">
    <property type="entry name" value="4Fe4S-binding_SPASM_dom"/>
</dbReference>
<dbReference type="InterPro" id="IPR058240">
    <property type="entry name" value="rSAM_sf"/>
</dbReference>
<dbReference type="InterPro" id="IPR013785">
    <property type="entry name" value="Aldolase_TIM"/>
</dbReference>
<keyword evidence="4" id="KW-0479">Metal-binding</keyword>
<dbReference type="SFLD" id="SFLDG01067">
    <property type="entry name" value="SPASM/twitch_domain_containing"/>
    <property type="match status" value="1"/>
</dbReference>
<keyword evidence="6" id="KW-0411">Iron-sulfur</keyword>
<dbReference type="SUPFAM" id="SSF102114">
    <property type="entry name" value="Radical SAM enzymes"/>
    <property type="match status" value="1"/>
</dbReference>
<evidence type="ECO:0000259" key="7">
    <source>
        <dbReference type="PROSITE" id="PS51918"/>
    </source>
</evidence>
<dbReference type="InterPro" id="IPR007197">
    <property type="entry name" value="rSAM"/>
</dbReference>
<sequence length="520" mass="57662">MATQSTYNVLVQLPRQGGDGDYFALFNTLAGSIDVIDGSIARQLGRIPRPMRNPGVVQLRLPKSRSNPNGGDTIELRPALPPEVMEYLGRRGYIFESAEEENHRSRVLYDVMMGFHRKVVRQPLVVIPSYNCDLKCPYCWQRLYHMDSPVMSEELVQHLFTVLPRVVEVDRPERVDFTIFGGEPLQDVPILRERVLQLLDLAAQSGYSTKIISNGVGLAPAVPSLKGKVDLIQVTIDGPPELHRKRRPLPKAGDSFTPMARGITEAIEAGIRINVRVNTDESNLPRLPELLDYAKEAGWLDTKLVRFHLAPVKNHNPNKKSNSEAELLKKVVEMVAREPRMQVFDLTGFSGLKYFEGFKSSGMFSLHRFFNCEAQINFFAFDLHGDVYACWDAAGLNHLAVGRFVPELALYSTKLAQWRSRSSLDISGCQGCTSSPHCGGGCQFLALEHSETFMASSCDSMMEGYLQSITANAGWLIEHAHAGDHAVGLVTEKGVQTAIDKPFGILGAQPSSDLMEMGCG</sequence>
<dbReference type="SFLD" id="SFLDS00029">
    <property type="entry name" value="Radical_SAM"/>
    <property type="match status" value="1"/>
</dbReference>
<dbReference type="GO" id="GO:0051539">
    <property type="term" value="F:4 iron, 4 sulfur cluster binding"/>
    <property type="evidence" value="ECO:0007669"/>
    <property type="project" value="UniProtKB-KW"/>
</dbReference>
<evidence type="ECO:0000313" key="9">
    <source>
        <dbReference type="Proteomes" id="UP000518300"/>
    </source>
</evidence>
<dbReference type="Pfam" id="PF04055">
    <property type="entry name" value="Radical_SAM"/>
    <property type="match status" value="1"/>
</dbReference>
<gene>
    <name evidence="8" type="ORF">HG543_23520</name>
</gene>
<dbReference type="AlphaFoldDB" id="A0A848LJA8"/>
<dbReference type="PROSITE" id="PS51918">
    <property type="entry name" value="RADICAL_SAM"/>
    <property type="match status" value="1"/>
</dbReference>
<dbReference type="GO" id="GO:0046872">
    <property type="term" value="F:metal ion binding"/>
    <property type="evidence" value="ECO:0007669"/>
    <property type="project" value="UniProtKB-KW"/>
</dbReference>
<keyword evidence="2" id="KW-0004">4Fe-4S</keyword>
<evidence type="ECO:0000256" key="2">
    <source>
        <dbReference type="ARBA" id="ARBA00022485"/>
    </source>
</evidence>
<comment type="caution">
    <text evidence="8">The sequence shown here is derived from an EMBL/GenBank/DDBJ whole genome shotgun (WGS) entry which is preliminary data.</text>
</comment>
<dbReference type="NCBIfam" id="TIGR04085">
    <property type="entry name" value="rSAM_more_4Fe4S"/>
    <property type="match status" value="1"/>
</dbReference>
<feature type="domain" description="Radical SAM core" evidence="7">
    <location>
        <begin position="118"/>
        <end position="353"/>
    </location>
</feature>
<dbReference type="UniPathway" id="UPA00782"/>
<comment type="cofactor">
    <cofactor evidence="1">
        <name>[4Fe-4S] cluster</name>
        <dbReference type="ChEBI" id="CHEBI:49883"/>
    </cofactor>
</comment>
<dbReference type="PANTHER" id="PTHR43787">
    <property type="entry name" value="FEMO COFACTOR BIOSYNTHESIS PROTEIN NIFB-RELATED"/>
    <property type="match status" value="1"/>
</dbReference>
<reference evidence="8 9" key="1">
    <citation type="submission" date="2020-04" db="EMBL/GenBank/DDBJ databases">
        <title>Draft genome of Pyxidicoccus fallax type strain.</title>
        <authorList>
            <person name="Whitworth D.E."/>
        </authorList>
    </citation>
    <scope>NUCLEOTIDE SEQUENCE [LARGE SCALE GENOMIC DNA]</scope>
    <source>
        <strain evidence="8 9">DSM 14698</strain>
    </source>
</reference>
<evidence type="ECO:0000256" key="3">
    <source>
        <dbReference type="ARBA" id="ARBA00022691"/>
    </source>
</evidence>
<organism evidence="8 9">
    <name type="scientific">Pyxidicoccus fallax</name>
    <dbReference type="NCBI Taxonomy" id="394095"/>
    <lineage>
        <taxon>Bacteria</taxon>
        <taxon>Pseudomonadati</taxon>
        <taxon>Myxococcota</taxon>
        <taxon>Myxococcia</taxon>
        <taxon>Myxococcales</taxon>
        <taxon>Cystobacterineae</taxon>
        <taxon>Myxococcaceae</taxon>
        <taxon>Pyxidicoccus</taxon>
    </lineage>
</organism>
<keyword evidence="5" id="KW-0408">Iron</keyword>
<dbReference type="RefSeq" id="WP_169347083.1">
    <property type="nucleotide sequence ID" value="NZ_JABBJJ010000111.1"/>
</dbReference>
<evidence type="ECO:0000256" key="1">
    <source>
        <dbReference type="ARBA" id="ARBA00001966"/>
    </source>
</evidence>
<protein>
    <submittedName>
        <fullName evidence="8">SPASM domain-containing protein</fullName>
    </submittedName>
</protein>
<evidence type="ECO:0000256" key="6">
    <source>
        <dbReference type="ARBA" id="ARBA00023014"/>
    </source>
</evidence>
<dbReference type="Gene3D" id="3.20.20.70">
    <property type="entry name" value="Aldolase class I"/>
    <property type="match status" value="1"/>
</dbReference>